<dbReference type="GO" id="GO:0050518">
    <property type="term" value="F:2-C-methyl-D-erythritol 4-phosphate cytidylyltransferase activity"/>
    <property type="evidence" value="ECO:0007669"/>
    <property type="project" value="InterPro"/>
</dbReference>
<keyword evidence="2" id="KW-0548">Nucleotidyltransferase</keyword>
<dbReference type="FunFam" id="3.90.550.10:FF:000003">
    <property type="entry name" value="2-C-methyl-D-erythritol 4-phosphate cytidylyltransferase"/>
    <property type="match status" value="1"/>
</dbReference>
<evidence type="ECO:0000256" key="1">
    <source>
        <dbReference type="ARBA" id="ARBA00022679"/>
    </source>
</evidence>
<dbReference type="Pfam" id="PF01128">
    <property type="entry name" value="IspD"/>
    <property type="match status" value="1"/>
</dbReference>
<feature type="non-terminal residue" evidence="3">
    <location>
        <position position="1"/>
    </location>
</feature>
<dbReference type="EMBL" id="UINC01007497">
    <property type="protein sequence ID" value="SVA33653.1"/>
    <property type="molecule type" value="Genomic_DNA"/>
</dbReference>
<evidence type="ECO:0000256" key="2">
    <source>
        <dbReference type="ARBA" id="ARBA00022695"/>
    </source>
</evidence>
<dbReference type="SUPFAM" id="SSF53448">
    <property type="entry name" value="Nucleotide-diphospho-sugar transferases"/>
    <property type="match status" value="1"/>
</dbReference>
<keyword evidence="1" id="KW-0808">Transferase</keyword>
<reference evidence="3" key="1">
    <citation type="submission" date="2018-05" db="EMBL/GenBank/DDBJ databases">
        <authorList>
            <person name="Lanie J.A."/>
            <person name="Ng W.-L."/>
            <person name="Kazmierczak K.M."/>
            <person name="Andrzejewski T.M."/>
            <person name="Davidsen T.M."/>
            <person name="Wayne K.J."/>
            <person name="Tettelin H."/>
            <person name="Glass J.I."/>
            <person name="Rusch D."/>
            <person name="Podicherti R."/>
            <person name="Tsui H.-C.T."/>
            <person name="Winkler M.E."/>
        </authorList>
    </citation>
    <scope>NUCLEOTIDE SEQUENCE</scope>
</reference>
<name>A0A381V318_9ZZZZ</name>
<dbReference type="CDD" id="cd02516">
    <property type="entry name" value="CDP-ME_synthetase"/>
    <property type="match status" value="1"/>
</dbReference>
<dbReference type="InterPro" id="IPR001228">
    <property type="entry name" value="IspD"/>
</dbReference>
<dbReference type="PANTHER" id="PTHR32125:SF4">
    <property type="entry name" value="2-C-METHYL-D-ERYTHRITOL 4-PHOSPHATE CYTIDYLYLTRANSFERASE, CHLOROPLASTIC"/>
    <property type="match status" value="1"/>
</dbReference>
<protein>
    <recommendedName>
        <fullName evidence="4">2-C-methyl-D-erythritol 4-phosphate cytidylyltransferase</fullName>
    </recommendedName>
</protein>
<gene>
    <name evidence="3" type="ORF">METZ01_LOCUS86507</name>
</gene>
<dbReference type="HAMAP" id="MF_00108">
    <property type="entry name" value="IspD"/>
    <property type="match status" value="1"/>
</dbReference>
<dbReference type="InterPro" id="IPR029044">
    <property type="entry name" value="Nucleotide-diphossugar_trans"/>
</dbReference>
<dbReference type="AlphaFoldDB" id="A0A381V318"/>
<sequence length="225" mass="24599">VTSNAAIIVAAGVSARMGSIDKTFINLAGRPLICHSVDTFSTSNLFDSIVVVVAESKYEQARNVLSDFVSNKVEIIIGGRRRQDSVRNGLEAISKCTFVAIHDGARPCVAVDVLKRGLDAVQYSAAVVPAIPVADTFKRINEGDQVLETLERNSIRLIQTPQIFEFDLVFRAHQDVLRESPDDAFMVEQIGESVTLFDGDPDNIKVTRPIDLKIAESILISNRGD</sequence>
<dbReference type="InterPro" id="IPR050088">
    <property type="entry name" value="IspD/TarI_cytidylyltransf_bact"/>
</dbReference>
<evidence type="ECO:0008006" key="4">
    <source>
        <dbReference type="Google" id="ProtNLM"/>
    </source>
</evidence>
<dbReference type="Gene3D" id="3.90.550.10">
    <property type="entry name" value="Spore Coat Polysaccharide Biosynthesis Protein SpsA, Chain A"/>
    <property type="match status" value="1"/>
</dbReference>
<proteinExistence type="inferred from homology"/>
<dbReference type="InterPro" id="IPR034683">
    <property type="entry name" value="IspD/TarI"/>
</dbReference>
<dbReference type="GO" id="GO:0008299">
    <property type="term" value="P:isoprenoid biosynthetic process"/>
    <property type="evidence" value="ECO:0007669"/>
    <property type="project" value="InterPro"/>
</dbReference>
<organism evidence="3">
    <name type="scientific">marine metagenome</name>
    <dbReference type="NCBI Taxonomy" id="408172"/>
    <lineage>
        <taxon>unclassified sequences</taxon>
        <taxon>metagenomes</taxon>
        <taxon>ecological metagenomes</taxon>
    </lineage>
</organism>
<accession>A0A381V318</accession>
<evidence type="ECO:0000313" key="3">
    <source>
        <dbReference type="EMBL" id="SVA33653.1"/>
    </source>
</evidence>
<dbReference type="NCBIfam" id="TIGR00453">
    <property type="entry name" value="ispD"/>
    <property type="match status" value="1"/>
</dbReference>
<dbReference type="PANTHER" id="PTHR32125">
    <property type="entry name" value="2-C-METHYL-D-ERYTHRITOL 4-PHOSPHATE CYTIDYLYLTRANSFERASE, CHLOROPLASTIC"/>
    <property type="match status" value="1"/>
</dbReference>